<dbReference type="GO" id="GO:0016810">
    <property type="term" value="F:hydrolase activity, acting on carbon-nitrogen (but not peptide) bonds"/>
    <property type="evidence" value="ECO:0007669"/>
    <property type="project" value="InterPro"/>
</dbReference>
<protein>
    <submittedName>
        <fullName evidence="3">Polysaccharide deacetylase family protein</fullName>
    </submittedName>
</protein>
<evidence type="ECO:0000313" key="3">
    <source>
        <dbReference type="EMBL" id="MDB9140140.1"/>
    </source>
</evidence>
<dbReference type="Pfam" id="PF01522">
    <property type="entry name" value="Polysacc_deac_1"/>
    <property type="match status" value="1"/>
</dbReference>
<dbReference type="GeneID" id="93525111"/>
<dbReference type="InterPro" id="IPR011330">
    <property type="entry name" value="Glyco_hydro/deAcase_b/a-brl"/>
</dbReference>
<dbReference type="EMBL" id="JAQMPX010000123">
    <property type="protein sequence ID" value="MDB9140140.1"/>
    <property type="molecule type" value="Genomic_DNA"/>
</dbReference>
<dbReference type="Proteomes" id="UP001211522">
    <property type="component" value="Unassembled WGS sequence"/>
</dbReference>
<organism evidence="3 4">
    <name type="scientific">Parabacteroides distasonis</name>
    <dbReference type="NCBI Taxonomy" id="823"/>
    <lineage>
        <taxon>Bacteria</taxon>
        <taxon>Pseudomonadati</taxon>
        <taxon>Bacteroidota</taxon>
        <taxon>Bacteroidia</taxon>
        <taxon>Bacteroidales</taxon>
        <taxon>Tannerellaceae</taxon>
        <taxon>Parabacteroides</taxon>
    </lineage>
</organism>
<dbReference type="SUPFAM" id="SSF88713">
    <property type="entry name" value="Glycoside hydrolase/deacetylase"/>
    <property type="match status" value="1"/>
</dbReference>
<name>A0AAW6FAD1_PARDI</name>
<feature type="coiled-coil region" evidence="1">
    <location>
        <begin position="55"/>
        <end position="82"/>
    </location>
</feature>
<evidence type="ECO:0000313" key="4">
    <source>
        <dbReference type="Proteomes" id="UP001211522"/>
    </source>
</evidence>
<proteinExistence type="predicted"/>
<dbReference type="InterPro" id="IPR002509">
    <property type="entry name" value="NODB_dom"/>
</dbReference>
<dbReference type="Gene3D" id="3.20.20.370">
    <property type="entry name" value="Glycoside hydrolase/deacetylase"/>
    <property type="match status" value="1"/>
</dbReference>
<accession>A0AAW6FAD1</accession>
<comment type="caution">
    <text evidence="3">The sequence shown here is derived from an EMBL/GenBank/DDBJ whole genome shotgun (WGS) entry which is preliminary data.</text>
</comment>
<dbReference type="AlphaFoldDB" id="A0AAW6FAD1"/>
<keyword evidence="1" id="KW-0175">Coiled coil</keyword>
<dbReference type="GO" id="GO:0005975">
    <property type="term" value="P:carbohydrate metabolic process"/>
    <property type="evidence" value="ECO:0007669"/>
    <property type="project" value="InterPro"/>
</dbReference>
<sequence length="336" mass="39551">MNCIYFTFDYELVLGDVVGSVESCLISSTKAYIELFNKYNVCATFFIDCAYLLKLKELSELYDNLKTDYDNIVQNIQMLQDNGHSIQYHFHPQWLYSDYIDDKWVLDFDHYKMSDMDESYLKQTFKEGIDLLKSIIGKNIVAFRAGGYSLMSYKNYIQLLKTNDIRIDSSVTAGRRITKLHEYDYTKAPTYTYWRFNDNLLTPDLNGYFHEYRIKAIGPYYSLKYIYLKRMLQKKYSPLFSYNDGLSHINRLNRLKELFLKLFQKQSFHACTDGLMAANLINIYRKSCEENDDMVVIGHPKCTTDASLKLTEKFIQYAKAQGACFKKIDESLLYNQ</sequence>
<feature type="domain" description="NodB homology" evidence="2">
    <location>
        <begin position="3"/>
        <end position="147"/>
    </location>
</feature>
<gene>
    <name evidence="3" type="ORF">PN612_16765</name>
</gene>
<dbReference type="RefSeq" id="WP_121772581.1">
    <property type="nucleotide sequence ID" value="NZ_CP042285.1"/>
</dbReference>
<reference evidence="3" key="1">
    <citation type="submission" date="2023-01" db="EMBL/GenBank/DDBJ databases">
        <title>Human gut microbiome strain richness.</title>
        <authorList>
            <person name="Chen-Liaw A."/>
        </authorList>
    </citation>
    <scope>NUCLEOTIDE SEQUENCE</scope>
    <source>
        <strain evidence="3">D35st1_E5_D35t1_190705</strain>
    </source>
</reference>
<evidence type="ECO:0000259" key="2">
    <source>
        <dbReference type="Pfam" id="PF01522"/>
    </source>
</evidence>
<evidence type="ECO:0000256" key="1">
    <source>
        <dbReference type="SAM" id="Coils"/>
    </source>
</evidence>